<protein>
    <submittedName>
        <fullName evidence="15">Cytochrome P450 4c3</fullName>
    </submittedName>
</protein>
<keyword evidence="7 14" id="KW-0479">Metal-binding</keyword>
<evidence type="ECO:0000256" key="5">
    <source>
        <dbReference type="ARBA" id="ARBA00010617"/>
    </source>
</evidence>
<dbReference type="InterPro" id="IPR050196">
    <property type="entry name" value="Cytochrome_P450_Monoox"/>
</dbReference>
<comment type="similarity">
    <text evidence="5 14">Belongs to the cytochrome P450 family.</text>
</comment>
<dbReference type="Gene3D" id="1.10.630.10">
    <property type="entry name" value="Cytochrome P450"/>
    <property type="match status" value="1"/>
</dbReference>
<dbReference type="InterPro" id="IPR001128">
    <property type="entry name" value="Cyt_P450"/>
</dbReference>
<keyword evidence="12 14" id="KW-0503">Monooxygenase</keyword>
<keyword evidence="13" id="KW-0472">Membrane</keyword>
<dbReference type="GO" id="GO:0005506">
    <property type="term" value="F:iron ion binding"/>
    <property type="evidence" value="ECO:0007669"/>
    <property type="project" value="InterPro"/>
</dbReference>
<feature type="non-terminal residue" evidence="15">
    <location>
        <position position="1"/>
    </location>
</feature>
<dbReference type="PANTHER" id="PTHR24291">
    <property type="entry name" value="CYTOCHROME P450 FAMILY 4"/>
    <property type="match status" value="1"/>
</dbReference>
<evidence type="ECO:0000256" key="11">
    <source>
        <dbReference type="ARBA" id="ARBA00023004"/>
    </source>
</evidence>
<dbReference type="Proteomes" id="UP000000311">
    <property type="component" value="Unassembled WGS sequence"/>
</dbReference>
<dbReference type="PROSITE" id="PS00086">
    <property type="entry name" value="CYTOCHROME_P450"/>
    <property type="match status" value="1"/>
</dbReference>
<name>E1ZWD9_CAMFO</name>
<dbReference type="GO" id="GO:0005789">
    <property type="term" value="C:endoplasmic reticulum membrane"/>
    <property type="evidence" value="ECO:0007669"/>
    <property type="project" value="UniProtKB-SubCell"/>
</dbReference>
<sequence length="62" mass="7455">PEIWLDPKKFDLDRFLPENSKYRNPYAYIPFSAGPRNCIGQRFALLEEKMLLTAILRKWRVK</sequence>
<dbReference type="PANTHER" id="PTHR24291:SF189">
    <property type="entry name" value="CYTOCHROME P450 4C3-RELATED"/>
    <property type="match status" value="1"/>
</dbReference>
<gene>
    <name evidence="15" type="ORF">EAG_07907</name>
</gene>
<dbReference type="EMBL" id="GL434811">
    <property type="protein sequence ID" value="EFN74501.1"/>
    <property type="molecule type" value="Genomic_DNA"/>
</dbReference>
<dbReference type="GO" id="GO:0004497">
    <property type="term" value="F:monooxygenase activity"/>
    <property type="evidence" value="ECO:0007669"/>
    <property type="project" value="UniProtKB-KW"/>
</dbReference>
<proteinExistence type="inferred from homology"/>
<evidence type="ECO:0000256" key="10">
    <source>
        <dbReference type="ARBA" id="ARBA00023002"/>
    </source>
</evidence>
<keyword evidence="8" id="KW-0256">Endoplasmic reticulum</keyword>
<evidence type="ECO:0000313" key="15">
    <source>
        <dbReference type="EMBL" id="EFN74501.1"/>
    </source>
</evidence>
<evidence type="ECO:0000256" key="14">
    <source>
        <dbReference type="RuleBase" id="RU000461"/>
    </source>
</evidence>
<dbReference type="InterPro" id="IPR036396">
    <property type="entry name" value="Cyt_P450_sf"/>
</dbReference>
<dbReference type="SUPFAM" id="SSF48264">
    <property type="entry name" value="Cytochrome P450"/>
    <property type="match status" value="1"/>
</dbReference>
<comment type="function">
    <text evidence="2">May be involved in the metabolism of insect hormones and in the breakdown of synthetic insecticides.</text>
</comment>
<keyword evidence="16" id="KW-1185">Reference proteome</keyword>
<evidence type="ECO:0000256" key="7">
    <source>
        <dbReference type="ARBA" id="ARBA00022723"/>
    </source>
</evidence>
<dbReference type="GO" id="GO:0016705">
    <property type="term" value="F:oxidoreductase activity, acting on paired donors, with incorporation or reduction of molecular oxygen"/>
    <property type="evidence" value="ECO:0007669"/>
    <property type="project" value="InterPro"/>
</dbReference>
<evidence type="ECO:0000256" key="2">
    <source>
        <dbReference type="ARBA" id="ARBA00003690"/>
    </source>
</evidence>
<keyword evidence="6 14" id="KW-0349">Heme</keyword>
<keyword evidence="10 14" id="KW-0560">Oxidoreductase</keyword>
<comment type="subcellular location">
    <subcellularLocation>
        <location evidence="4">Endoplasmic reticulum membrane</location>
        <topology evidence="4">Peripheral membrane protein</topology>
    </subcellularLocation>
    <subcellularLocation>
        <location evidence="3">Microsome membrane</location>
        <topology evidence="3">Peripheral membrane protein</topology>
    </subcellularLocation>
</comment>
<dbReference type="OMA" id="KIALCEI"/>
<dbReference type="Pfam" id="PF00067">
    <property type="entry name" value="p450"/>
    <property type="match status" value="1"/>
</dbReference>
<dbReference type="GO" id="GO:0020037">
    <property type="term" value="F:heme binding"/>
    <property type="evidence" value="ECO:0007669"/>
    <property type="project" value="InterPro"/>
</dbReference>
<evidence type="ECO:0000256" key="3">
    <source>
        <dbReference type="ARBA" id="ARBA00004174"/>
    </source>
</evidence>
<dbReference type="AlphaFoldDB" id="E1ZWD9"/>
<feature type="non-terminal residue" evidence="15">
    <location>
        <position position="62"/>
    </location>
</feature>
<evidence type="ECO:0000256" key="9">
    <source>
        <dbReference type="ARBA" id="ARBA00022848"/>
    </source>
</evidence>
<dbReference type="InParanoid" id="E1ZWD9"/>
<evidence type="ECO:0000256" key="1">
    <source>
        <dbReference type="ARBA" id="ARBA00001971"/>
    </source>
</evidence>
<comment type="cofactor">
    <cofactor evidence="1">
        <name>heme</name>
        <dbReference type="ChEBI" id="CHEBI:30413"/>
    </cofactor>
</comment>
<evidence type="ECO:0000313" key="16">
    <source>
        <dbReference type="Proteomes" id="UP000000311"/>
    </source>
</evidence>
<evidence type="ECO:0000256" key="8">
    <source>
        <dbReference type="ARBA" id="ARBA00022824"/>
    </source>
</evidence>
<keyword evidence="11 14" id="KW-0408">Iron</keyword>
<evidence type="ECO:0000256" key="12">
    <source>
        <dbReference type="ARBA" id="ARBA00023033"/>
    </source>
</evidence>
<dbReference type="InterPro" id="IPR017972">
    <property type="entry name" value="Cyt_P450_CS"/>
</dbReference>
<accession>E1ZWD9</accession>
<keyword evidence="9" id="KW-0492">Microsome</keyword>
<evidence type="ECO:0000256" key="6">
    <source>
        <dbReference type="ARBA" id="ARBA00022617"/>
    </source>
</evidence>
<evidence type="ECO:0000256" key="4">
    <source>
        <dbReference type="ARBA" id="ARBA00004406"/>
    </source>
</evidence>
<organism evidence="16">
    <name type="scientific">Camponotus floridanus</name>
    <name type="common">Florida carpenter ant</name>
    <dbReference type="NCBI Taxonomy" id="104421"/>
    <lineage>
        <taxon>Eukaryota</taxon>
        <taxon>Metazoa</taxon>
        <taxon>Ecdysozoa</taxon>
        <taxon>Arthropoda</taxon>
        <taxon>Hexapoda</taxon>
        <taxon>Insecta</taxon>
        <taxon>Pterygota</taxon>
        <taxon>Neoptera</taxon>
        <taxon>Endopterygota</taxon>
        <taxon>Hymenoptera</taxon>
        <taxon>Apocrita</taxon>
        <taxon>Aculeata</taxon>
        <taxon>Formicoidea</taxon>
        <taxon>Formicidae</taxon>
        <taxon>Formicinae</taxon>
        <taxon>Camponotus</taxon>
    </lineage>
</organism>
<evidence type="ECO:0000256" key="13">
    <source>
        <dbReference type="ARBA" id="ARBA00023136"/>
    </source>
</evidence>
<reference evidence="15 16" key="1">
    <citation type="journal article" date="2010" name="Science">
        <title>Genomic comparison of the ants Camponotus floridanus and Harpegnathos saltator.</title>
        <authorList>
            <person name="Bonasio R."/>
            <person name="Zhang G."/>
            <person name="Ye C."/>
            <person name="Mutti N.S."/>
            <person name="Fang X."/>
            <person name="Qin N."/>
            <person name="Donahue G."/>
            <person name="Yang P."/>
            <person name="Li Q."/>
            <person name="Li C."/>
            <person name="Zhang P."/>
            <person name="Huang Z."/>
            <person name="Berger S.L."/>
            <person name="Reinberg D."/>
            <person name="Wang J."/>
            <person name="Liebig J."/>
        </authorList>
    </citation>
    <scope>NUCLEOTIDE SEQUENCE [LARGE SCALE GENOMIC DNA]</scope>
    <source>
        <strain evidence="16">C129</strain>
    </source>
</reference>